<dbReference type="GO" id="GO:0030246">
    <property type="term" value="F:carbohydrate binding"/>
    <property type="evidence" value="ECO:0007669"/>
    <property type="project" value="UniProtKB-ARBA"/>
</dbReference>
<dbReference type="Pfam" id="PF13407">
    <property type="entry name" value="Peripla_BP_4"/>
    <property type="match status" value="1"/>
</dbReference>
<evidence type="ECO:0000256" key="4">
    <source>
        <dbReference type="SAM" id="SignalP"/>
    </source>
</evidence>
<name>A0A4Q2KRR9_9MICO</name>
<dbReference type="InterPro" id="IPR025997">
    <property type="entry name" value="SBP_2_dom"/>
</dbReference>
<dbReference type="PANTHER" id="PTHR46847">
    <property type="entry name" value="D-ALLOSE-BINDING PERIPLASMIC PROTEIN-RELATED"/>
    <property type="match status" value="1"/>
</dbReference>
<dbReference type="EMBL" id="SDPN01000061">
    <property type="protein sequence ID" value="RXZ67150.1"/>
    <property type="molecule type" value="Genomic_DNA"/>
</dbReference>
<comment type="subcellular location">
    <subcellularLocation>
        <location evidence="1">Cell envelope</location>
    </subcellularLocation>
</comment>
<evidence type="ECO:0000256" key="3">
    <source>
        <dbReference type="ARBA" id="ARBA00022729"/>
    </source>
</evidence>
<dbReference type="Gene3D" id="3.40.50.2300">
    <property type="match status" value="2"/>
</dbReference>
<proteinExistence type="inferred from homology"/>
<keyword evidence="7" id="KW-1185">Reference proteome</keyword>
<dbReference type="OrthoDB" id="3789223at2"/>
<keyword evidence="3 4" id="KW-0732">Signal</keyword>
<evidence type="ECO:0000313" key="6">
    <source>
        <dbReference type="EMBL" id="RXZ67150.1"/>
    </source>
</evidence>
<evidence type="ECO:0000259" key="5">
    <source>
        <dbReference type="Pfam" id="PF13407"/>
    </source>
</evidence>
<organism evidence="6 7">
    <name type="scientific">Agromyces albus</name>
    <dbReference type="NCBI Taxonomy" id="205332"/>
    <lineage>
        <taxon>Bacteria</taxon>
        <taxon>Bacillati</taxon>
        <taxon>Actinomycetota</taxon>
        <taxon>Actinomycetes</taxon>
        <taxon>Micrococcales</taxon>
        <taxon>Microbacteriaceae</taxon>
        <taxon>Agromyces</taxon>
    </lineage>
</organism>
<reference evidence="6 7" key="1">
    <citation type="submission" date="2019-01" db="EMBL/GenBank/DDBJ databases">
        <title>Agromyces.</title>
        <authorList>
            <person name="Li J."/>
        </authorList>
    </citation>
    <scope>NUCLEOTIDE SEQUENCE [LARGE SCALE GENOMIC DNA]</scope>
    <source>
        <strain evidence="6 7">DSM 15934</strain>
    </source>
</reference>
<feature type="domain" description="Periplasmic binding protein" evidence="5">
    <location>
        <begin position="94"/>
        <end position="356"/>
    </location>
</feature>
<dbReference type="SUPFAM" id="SSF53822">
    <property type="entry name" value="Periplasmic binding protein-like I"/>
    <property type="match status" value="1"/>
</dbReference>
<gene>
    <name evidence="6" type="ORF">ESP51_19050</name>
</gene>
<dbReference type="GO" id="GO:0030313">
    <property type="term" value="C:cell envelope"/>
    <property type="evidence" value="ECO:0007669"/>
    <property type="project" value="UniProtKB-SubCell"/>
</dbReference>
<evidence type="ECO:0000256" key="1">
    <source>
        <dbReference type="ARBA" id="ARBA00004196"/>
    </source>
</evidence>
<evidence type="ECO:0000313" key="7">
    <source>
        <dbReference type="Proteomes" id="UP000293865"/>
    </source>
</evidence>
<feature type="chain" id="PRO_5020803364" evidence="4">
    <location>
        <begin position="27"/>
        <end position="395"/>
    </location>
</feature>
<dbReference type="Proteomes" id="UP000293865">
    <property type="component" value="Unassembled WGS sequence"/>
</dbReference>
<dbReference type="RefSeq" id="WP_129522466.1">
    <property type="nucleotide sequence ID" value="NZ_SDPN01000061.1"/>
</dbReference>
<evidence type="ECO:0000256" key="2">
    <source>
        <dbReference type="ARBA" id="ARBA00007639"/>
    </source>
</evidence>
<comment type="similarity">
    <text evidence="2">Belongs to the bacterial solute-binding protein 2 family.</text>
</comment>
<dbReference type="AlphaFoldDB" id="A0A4Q2KRR9"/>
<sequence length="395" mass="40229">MRTAHAKRHLALTALAIPVLIVTGLAACSSGSVGTGGTTGEPVAAADTQDFSSILPTSDPVEFSKQLVEASLSSSEGFTPPSEGPTAQEPGARVAFVGSDLTNGGINTVAEGVTEAAAVIGWTVDSYDGKATAQGRSDAMNQAIASQPAAIIVGGFDPTEQATSIQQATDAGIPVIGWHAGSEAGPGNGLFTNVSTDPLTVSQLAAAYAVADSDGTAGVAIFTDGQYDIAVLKADAMQAYVEACEGCSVLSYQDSPIAEAGQRMPGIISNLLQENGDDLGYLLAINGNYFGGAQEALRAAGKDPAGEPKSVAAGDGDAAEFQRIRNVDYQAATVAEPLLLQGWQLVDEANRAIAGEDASTFVAAPALITVDNVPDGDVYDPASGYRDVYRAIWGK</sequence>
<feature type="signal peptide" evidence="4">
    <location>
        <begin position="1"/>
        <end position="26"/>
    </location>
</feature>
<protein>
    <submittedName>
        <fullName evidence="6">Sugar ABC transporter substrate-binding protein</fullName>
    </submittedName>
</protein>
<dbReference type="InterPro" id="IPR028082">
    <property type="entry name" value="Peripla_BP_I"/>
</dbReference>
<accession>A0A4Q2KRR9</accession>
<dbReference type="PROSITE" id="PS51257">
    <property type="entry name" value="PROKAR_LIPOPROTEIN"/>
    <property type="match status" value="1"/>
</dbReference>
<comment type="caution">
    <text evidence="6">The sequence shown here is derived from an EMBL/GenBank/DDBJ whole genome shotgun (WGS) entry which is preliminary data.</text>
</comment>
<dbReference type="PANTHER" id="PTHR46847:SF1">
    <property type="entry name" value="D-ALLOSE-BINDING PERIPLASMIC PROTEIN-RELATED"/>
    <property type="match status" value="1"/>
</dbReference>